<gene>
    <name evidence="1" type="ORF">ACJIZ3_009952</name>
</gene>
<evidence type="ECO:0000313" key="1">
    <source>
        <dbReference type="EMBL" id="KAL3835216.1"/>
    </source>
</evidence>
<comment type="caution">
    <text evidence="1">The sequence shown here is derived from an EMBL/GenBank/DDBJ whole genome shotgun (WGS) entry which is preliminary data.</text>
</comment>
<dbReference type="AlphaFoldDB" id="A0ABD3TF18"/>
<evidence type="ECO:0000313" key="2">
    <source>
        <dbReference type="Proteomes" id="UP001634393"/>
    </source>
</evidence>
<dbReference type="Pfam" id="PF06880">
    <property type="entry name" value="DUF1262"/>
    <property type="match status" value="2"/>
</dbReference>
<reference evidence="1 2" key="1">
    <citation type="submission" date="2024-12" db="EMBL/GenBank/DDBJ databases">
        <title>The unique morphological basis and parallel evolutionary history of personate flowers in Penstemon.</title>
        <authorList>
            <person name="Depatie T.H."/>
            <person name="Wessinger C.A."/>
        </authorList>
    </citation>
    <scope>NUCLEOTIDE SEQUENCE [LARGE SCALE GENOMIC DNA]</scope>
    <source>
        <strain evidence="1">WTNN_2</strain>
        <tissue evidence="1">Leaf</tissue>
    </source>
</reference>
<protein>
    <submittedName>
        <fullName evidence="1">Uncharacterized protein</fullName>
    </submittedName>
</protein>
<proteinExistence type="predicted"/>
<dbReference type="InterPro" id="IPR010683">
    <property type="entry name" value="DUF1262"/>
</dbReference>
<dbReference type="EMBL" id="JBJXBP010000004">
    <property type="protein sequence ID" value="KAL3835216.1"/>
    <property type="molecule type" value="Genomic_DNA"/>
</dbReference>
<dbReference type="PANTHER" id="PTHR31050:SF3">
    <property type="entry name" value="OS08G0412800 PROTEIN"/>
    <property type="match status" value="1"/>
</dbReference>
<sequence>MYVTRRYSEISKKSLAEVPEGPNLGFLLIIDVPAKVVPSCFGFCKREVVISPVMIPNNYDLTVTSREIGYARKSIILIPVLNQPLSSNRFYAIAGEGRYKGEAFTCRRKTNKHTFTRLNPTPLNPQNIYQQVEISRPHPARDHKVKSVASDGFNPDIYGLVELCFHASIPYHFELSEARGINSTLRARLPNLDCSLLSKCTKPVIVGKWYCPFMFVKEGRLRDQVERSLYYEMTLEQRWEQAYTCKKSDENLRTDSVTFEVEKEEVFIAGMCKAMCSEKNVVDDGVIWFTSYGTEGGGGGLGLGLRVEVVQRMKWEQERGGWKNGKDFKVPVKIESHKRKEEWNELGCYVLVERFNFRRMDGTEVPEGPNLGFLLIKDVRTKVVPSCFGFCQRQVVISPVMIPNNYDWTVTSRGSGFYARKSIILIPVLNQPLSSNRFYAIAGEGRYKGEAFTCSRHTFTRLNPTPLNPQNIYQQVEISHPHPARDHKVKSVASDGFNPDIYGLAELCLHASIPHHFELSEARGINSTLRARLPNLDCSLLSKCTKPVIVGKWYCPFMFVKEGRVRDQVERSLYYEMTLEQRWEQAYTCKKSDENLRTDSVTIEVEKEEVFIAGMCKAMCSEKNVTDDGVIWFTSYGTEGGGGGLGLGLRVEVVERMKWEQERGGWKNGKDFKVPVKIESHKRKEEWNELGCYVLVERFNFRRMDGSLAMTYDFKHTHQIKTIWE</sequence>
<dbReference type="Proteomes" id="UP001634393">
    <property type="component" value="Unassembled WGS sequence"/>
</dbReference>
<accession>A0ABD3TF18</accession>
<keyword evidence="2" id="KW-1185">Reference proteome</keyword>
<name>A0ABD3TF18_9LAMI</name>
<dbReference type="PANTHER" id="PTHR31050">
    <property type="entry name" value="OS08G0413200 PROTEIN"/>
    <property type="match status" value="1"/>
</dbReference>
<dbReference type="CDD" id="cd16387">
    <property type="entry name" value="ParB_N_Srx"/>
    <property type="match status" value="2"/>
</dbReference>
<organism evidence="1 2">
    <name type="scientific">Penstemon smallii</name>
    <dbReference type="NCBI Taxonomy" id="265156"/>
    <lineage>
        <taxon>Eukaryota</taxon>
        <taxon>Viridiplantae</taxon>
        <taxon>Streptophyta</taxon>
        <taxon>Embryophyta</taxon>
        <taxon>Tracheophyta</taxon>
        <taxon>Spermatophyta</taxon>
        <taxon>Magnoliopsida</taxon>
        <taxon>eudicotyledons</taxon>
        <taxon>Gunneridae</taxon>
        <taxon>Pentapetalae</taxon>
        <taxon>asterids</taxon>
        <taxon>lamiids</taxon>
        <taxon>Lamiales</taxon>
        <taxon>Plantaginaceae</taxon>
        <taxon>Cheloneae</taxon>
        <taxon>Penstemon</taxon>
    </lineage>
</organism>